<evidence type="ECO:0000313" key="3">
    <source>
        <dbReference type="Proteomes" id="UP000005778"/>
    </source>
</evidence>
<name>I5B6N6_9BACT</name>
<sequence length="187" mass="21217">MLEDIHDIRPPVMTGIDPGLIRALLWGAGTVVLCALIVLLVRYWLKKRKNRIIDLQALPLLSPYETAVRDLERCMADFGHDAKIFYFELGRIMKAYVSATFQINCSEMTSQEMARAVKKFKYLDSKVKTELIRFQEQCDPIRYMPVDAQGPLDAGRMQQDLTFAGSLVTSIEQIVADAMVREKAESA</sequence>
<dbReference type="AlphaFoldDB" id="I5B6N6"/>
<protein>
    <recommendedName>
        <fullName evidence="4">DUF4381 domain-containing protein</fullName>
    </recommendedName>
</protein>
<dbReference type="Proteomes" id="UP000005778">
    <property type="component" value="Chromosome"/>
</dbReference>
<dbReference type="EMBL" id="CM001488">
    <property type="protein sequence ID" value="EIM65149.1"/>
    <property type="molecule type" value="Genomic_DNA"/>
</dbReference>
<proteinExistence type="predicted"/>
<gene>
    <name evidence="2" type="ORF">DespoDRAFT_03380</name>
</gene>
<keyword evidence="1" id="KW-0812">Transmembrane</keyword>
<reference evidence="2 3" key="2">
    <citation type="submission" date="2012-02" db="EMBL/GenBank/DDBJ databases">
        <title>Improved High-Quality Draft sequence of Desulfobacter postgatei 2ac9.</title>
        <authorList>
            <consortium name="US DOE Joint Genome Institute"/>
            <person name="Lucas S."/>
            <person name="Han J."/>
            <person name="Lapidus A."/>
            <person name="Cheng J.-F."/>
            <person name="Goodwin L."/>
            <person name="Pitluck S."/>
            <person name="Peters L."/>
            <person name="Ovchinnikova G."/>
            <person name="Held B."/>
            <person name="Detter J.C."/>
            <person name="Han C."/>
            <person name="Tapia R."/>
            <person name="Land M."/>
            <person name="Hauser L."/>
            <person name="Kyrpides N."/>
            <person name="Ivanova N."/>
            <person name="Pagani I."/>
            <person name="Orellana R."/>
            <person name="Lovley D."/>
            <person name="Woyke T."/>
        </authorList>
    </citation>
    <scope>NUCLEOTIDE SEQUENCE [LARGE SCALE GENOMIC DNA]</scope>
    <source>
        <strain evidence="2 3">2ac9</strain>
    </source>
</reference>
<keyword evidence="1" id="KW-1133">Transmembrane helix</keyword>
<dbReference type="RefSeq" id="WP_004075030.1">
    <property type="nucleotide sequence ID" value="NZ_CM001488.1"/>
</dbReference>
<dbReference type="HOGENOM" id="CLU_1493902_0_0_7"/>
<evidence type="ECO:0000313" key="2">
    <source>
        <dbReference type="EMBL" id="EIM65149.1"/>
    </source>
</evidence>
<keyword evidence="1" id="KW-0472">Membrane</keyword>
<evidence type="ECO:0000256" key="1">
    <source>
        <dbReference type="SAM" id="Phobius"/>
    </source>
</evidence>
<dbReference type="OrthoDB" id="5422452at2"/>
<dbReference type="STRING" id="879212.DespoDRAFT_03380"/>
<organism evidence="2 3">
    <name type="scientific">Desulfobacter postgatei 2ac9</name>
    <dbReference type="NCBI Taxonomy" id="879212"/>
    <lineage>
        <taxon>Bacteria</taxon>
        <taxon>Pseudomonadati</taxon>
        <taxon>Thermodesulfobacteriota</taxon>
        <taxon>Desulfobacteria</taxon>
        <taxon>Desulfobacterales</taxon>
        <taxon>Desulfobacteraceae</taxon>
        <taxon>Desulfobacter</taxon>
    </lineage>
</organism>
<dbReference type="eggNOG" id="ENOG5032XS0">
    <property type="taxonomic scope" value="Bacteria"/>
</dbReference>
<feature type="transmembrane region" description="Helical" evidence="1">
    <location>
        <begin position="20"/>
        <end position="45"/>
    </location>
</feature>
<reference evidence="2 3" key="1">
    <citation type="submission" date="2011-09" db="EMBL/GenBank/DDBJ databases">
        <authorList>
            <consortium name="US DOE Joint Genome Institute (JGI-PGF)"/>
            <person name="Lucas S."/>
            <person name="Han J."/>
            <person name="Lapidus A."/>
            <person name="Cheng J.-F."/>
            <person name="Goodwin L."/>
            <person name="Pitluck S."/>
            <person name="Peters L."/>
            <person name="Land M.L."/>
            <person name="Hauser L."/>
            <person name="Orellana R."/>
            <person name="Lovley D."/>
            <person name="Woyke T.J."/>
        </authorList>
    </citation>
    <scope>NUCLEOTIDE SEQUENCE [LARGE SCALE GENOMIC DNA]</scope>
    <source>
        <strain evidence="2 3">2ac9</strain>
    </source>
</reference>
<keyword evidence="3" id="KW-1185">Reference proteome</keyword>
<evidence type="ECO:0008006" key="4">
    <source>
        <dbReference type="Google" id="ProtNLM"/>
    </source>
</evidence>
<accession>I5B6N6</accession>